<feature type="domain" description="Trafficking protein particle complex subunit 11" evidence="2">
    <location>
        <begin position="179"/>
        <end position="295"/>
    </location>
</feature>
<feature type="domain" description="Trafficking protein particle complex subunit 11" evidence="2">
    <location>
        <begin position="394"/>
        <end position="524"/>
    </location>
</feature>
<evidence type="ECO:0000313" key="4">
    <source>
        <dbReference type="Proteomes" id="UP000728185"/>
    </source>
</evidence>
<dbReference type="AlphaFoldDB" id="A0A8E0VKG9"/>
<accession>A0A8E0VKG9</accession>
<proteinExistence type="predicted"/>
<dbReference type="PANTHER" id="PTHR14374">
    <property type="entry name" value="FOIE GRAS"/>
    <property type="match status" value="1"/>
</dbReference>
<organism evidence="3 4">
    <name type="scientific">Fasciolopsis buskii</name>
    <dbReference type="NCBI Taxonomy" id="27845"/>
    <lineage>
        <taxon>Eukaryota</taxon>
        <taxon>Metazoa</taxon>
        <taxon>Spiralia</taxon>
        <taxon>Lophotrochozoa</taxon>
        <taxon>Platyhelminthes</taxon>
        <taxon>Trematoda</taxon>
        <taxon>Digenea</taxon>
        <taxon>Plagiorchiida</taxon>
        <taxon>Echinostomata</taxon>
        <taxon>Echinostomatoidea</taxon>
        <taxon>Fasciolidae</taxon>
        <taxon>Fasciolopsis</taxon>
    </lineage>
</organism>
<keyword evidence="4" id="KW-1185">Reference proteome</keyword>
<gene>
    <name evidence="3" type="ORF">FBUS_08963</name>
</gene>
<dbReference type="EMBL" id="LUCM01004881">
    <property type="protein sequence ID" value="KAA0193665.1"/>
    <property type="molecule type" value="Genomic_DNA"/>
</dbReference>
<evidence type="ECO:0000256" key="1">
    <source>
        <dbReference type="SAM" id="MobiDB-lite"/>
    </source>
</evidence>
<reference evidence="3" key="1">
    <citation type="submission" date="2019-05" db="EMBL/GenBank/DDBJ databases">
        <title>Annotation for the trematode Fasciolopsis buski.</title>
        <authorList>
            <person name="Choi Y.-J."/>
        </authorList>
    </citation>
    <scope>NUCLEOTIDE SEQUENCE</scope>
    <source>
        <strain evidence="3">HT</strain>
        <tissue evidence="3">Whole worm</tissue>
    </source>
</reference>
<evidence type="ECO:0000259" key="2">
    <source>
        <dbReference type="Pfam" id="PF11817"/>
    </source>
</evidence>
<dbReference type="InterPro" id="IPR021773">
    <property type="entry name" value="TPC11"/>
</dbReference>
<protein>
    <submittedName>
        <fullName evidence="3">Trafficking protein particle complex subunit 11</fullName>
    </submittedName>
</protein>
<sequence length="835" mass="94521">MRKHLEEIPAVVAVFYDLDWDERQWDEKSAECAQRLGIVRSKLAGHDSKLVLVLIQKRAPLPLGEDLNAMERAQALCTKCELLGKNLFVLSHTNLLYGCITRLEGEFHDMASNYYHTRAKKVKSHKDTLNKASHQLLLVRHEFKIAFFGELKKDPALALKHYQQAYTHLLEQRMIDIHMLEMKTVAGFINYKICRLTFQSKPSDAISQFRRHIEFFSNLVGMPQLAFEHEAWMSKQFEILGDLFQEAIQLSLTALMIQHPGLYYQEAARHAIARRELCNVLCARATDRTAEPSSYTEDASIPISESASIDEITTVPERAIVYSPTSVSLEPQRGKKSSTSTAVELMRAQSPHRFARRSPSTPASPITRSPPSSGQLDTVVGGGVSATEKVDGLEFYGQRPWRQGIQSMEPPNAAKEREGILALQKAELAVDHSAIIILLLEQTHLQYKRYKAERMKLYPCVLMGSEYYRKGNYAKALSCYASVIGDYRRDRWLEIYTLVLQHIMKCAYFTVQLSAFVSAALELIGPNSQLSLSEKVQIQRILFQLFSREPPDAHQFVSVLGQMSEETKESWMNCLNSSSATSEQHTVDDEQASHGEKKNRSNCADLCTVVLEANRLNVCVECKVAFTQPYYTIDQPVQLAIFLKSYAPLPLGVSRVTVEFTHSITNTAVSEMGSDRAYTRTSTNRTVQSWIQPFNLDSSVSFQMILLSLDSETLGQQVKVDSIHIQLTRPLNKPRASITDRSLVTLVWYWALADWPIVSHHTSRKAAETDLVHQPNSSTGSTLWNTNLSASKLERNPRPVDWDPVLSEFHDQYSSIQFPSIPPKWDLVGTHIHTQ</sequence>
<dbReference type="PANTHER" id="PTHR14374:SF0">
    <property type="entry name" value="TRAFFICKING PROTEIN PARTICLE COMPLEX SUBUNIT 11"/>
    <property type="match status" value="1"/>
</dbReference>
<dbReference type="OrthoDB" id="6278596at2759"/>
<comment type="caution">
    <text evidence="3">The sequence shown here is derived from an EMBL/GenBank/DDBJ whole genome shotgun (WGS) entry which is preliminary data.</text>
</comment>
<name>A0A8E0VKG9_9TREM</name>
<evidence type="ECO:0000313" key="3">
    <source>
        <dbReference type="EMBL" id="KAA0193665.1"/>
    </source>
</evidence>
<feature type="region of interest" description="Disordered" evidence="1">
    <location>
        <begin position="326"/>
        <end position="378"/>
    </location>
</feature>
<feature type="compositionally biased region" description="Polar residues" evidence="1">
    <location>
        <begin position="358"/>
        <end position="376"/>
    </location>
</feature>
<dbReference type="Pfam" id="PF11817">
    <property type="entry name" value="Foie-gras_1"/>
    <property type="match status" value="2"/>
</dbReference>
<dbReference type="Proteomes" id="UP000728185">
    <property type="component" value="Unassembled WGS sequence"/>
</dbReference>